<evidence type="ECO:0000313" key="2">
    <source>
        <dbReference type="EMBL" id="CAD2219709.1"/>
    </source>
</evidence>
<gene>
    <name evidence="2" type="ORF">ADEAN_000721800</name>
</gene>
<dbReference type="EMBL" id="LR877159">
    <property type="protein sequence ID" value="CAD2219709.1"/>
    <property type="molecule type" value="Genomic_DNA"/>
</dbReference>
<reference evidence="2 3" key="1">
    <citation type="submission" date="2020-08" db="EMBL/GenBank/DDBJ databases">
        <authorList>
            <person name="Newling K."/>
            <person name="Davey J."/>
            <person name="Forrester S."/>
        </authorList>
    </citation>
    <scope>NUCLEOTIDE SEQUENCE [LARGE SCALE GENOMIC DNA]</scope>
    <source>
        <strain evidence="3">Crithidia deanei Carvalho (ATCC PRA-265)</strain>
    </source>
</reference>
<feature type="compositionally biased region" description="Low complexity" evidence="1">
    <location>
        <begin position="456"/>
        <end position="475"/>
    </location>
</feature>
<organism evidence="2 3">
    <name type="scientific">Angomonas deanei</name>
    <dbReference type="NCBI Taxonomy" id="59799"/>
    <lineage>
        <taxon>Eukaryota</taxon>
        <taxon>Discoba</taxon>
        <taxon>Euglenozoa</taxon>
        <taxon>Kinetoplastea</taxon>
        <taxon>Metakinetoplastina</taxon>
        <taxon>Trypanosomatida</taxon>
        <taxon>Trypanosomatidae</taxon>
        <taxon>Strigomonadinae</taxon>
        <taxon>Angomonas</taxon>
    </lineage>
</organism>
<keyword evidence="3" id="KW-1185">Reference proteome</keyword>
<evidence type="ECO:0000313" key="3">
    <source>
        <dbReference type="Proteomes" id="UP000515908"/>
    </source>
</evidence>
<protein>
    <submittedName>
        <fullName evidence="2">Uncharacterized protein</fullName>
    </submittedName>
</protein>
<evidence type="ECO:0000256" key="1">
    <source>
        <dbReference type="SAM" id="MobiDB-lite"/>
    </source>
</evidence>
<dbReference type="VEuPathDB" id="TriTrypDB:ADEAN_000721800"/>
<accession>A0A7G2CJY7</accession>
<feature type="compositionally biased region" description="Basic and acidic residues" evidence="1">
    <location>
        <begin position="542"/>
        <end position="562"/>
    </location>
</feature>
<proteinExistence type="predicted"/>
<name>A0A7G2CJY7_9TRYP</name>
<dbReference type="AlphaFoldDB" id="A0A7G2CJY7"/>
<feature type="compositionally biased region" description="Low complexity" evidence="1">
    <location>
        <begin position="502"/>
        <end position="517"/>
    </location>
</feature>
<sequence>MAFRILDGHSFGGYAVANDKKFAVKLVSAQSDVYLSLSSEELSLHEPNRKRAAPGAVKVDEAVEIEYVFSSSESSFSEYEAPESKLPCKVRHGSVIRFTRCAEDRTKYSINEAIGKGVLNSTAFRVTDSLEYAVVLGFTPGCVYFQSYNFFADDGSANDADIVAFEERGSLCMDRFISEGTVEVVGEDESVHGYKRLWIPVLFSPHLYNEGTAGNPILLSPPILIAKDLAHARFHVELNKNYMVDISEAQKGVKVRILGLALHILWVEILYEEKYGEPSFSNFCVPLVGAHDSANLLRRYNIRDCPISRSPSREDSALTVGSLPYVVDGRNGNSKVFVKGPFGVTMECDTNIDHLQKHFGVAHADRLVGKDGDFKGKTVEVIGLTRNPLSLHEANGSNKTKLNYVLVVLVDNETRGTVLENIHDTESLKAFFQKVSGTHLPPPALPFEAPLPNREAAKSAWASSSSEGSEGVPEVPEAEDHSKKVHFSPGAEDSATTLSETPSFSPQQQQEDSPSPSYKNEISEDKDPSLAPTSFGGTPLADDLRSADVEMEDEAHRHHESSSETTGNGSASSPFLQFLKAYALYNLQKGETRNDDIFFDLSAILNYYKTRGSCVTNLVQCQKMYLLAQRHLKENPQLYPSRRMSDLYVDEVVALLSSMNS</sequence>
<dbReference type="Proteomes" id="UP000515908">
    <property type="component" value="Chromosome 15"/>
</dbReference>
<feature type="region of interest" description="Disordered" evidence="1">
    <location>
        <begin position="456"/>
        <end position="571"/>
    </location>
</feature>